<evidence type="ECO:0000313" key="1">
    <source>
        <dbReference type="EMBL" id="EFE51193.1"/>
    </source>
</evidence>
<comment type="caution">
    <text evidence="1">The sequence shown here is derived from an EMBL/GenBank/DDBJ whole genome shotgun (WGS) entry which is preliminary data.</text>
</comment>
<organism evidence="1 2">
    <name type="scientific">Neisseria elongata subsp. glycolytica ATCC 29315</name>
    <dbReference type="NCBI Taxonomy" id="546263"/>
    <lineage>
        <taxon>Bacteria</taxon>
        <taxon>Pseudomonadati</taxon>
        <taxon>Pseudomonadota</taxon>
        <taxon>Betaproteobacteria</taxon>
        <taxon>Neisseriales</taxon>
        <taxon>Neisseriaceae</taxon>
        <taxon>Neisseria</taxon>
    </lineage>
</organism>
<name>D4DM89_NEIEG</name>
<sequence>MESRAAYCRIVFYSGLNIENTGHSHVRAGGNPSRRVGSLLNPFRKTKATDSHLSGHDGMGLLGLKRLSIRAFRLWKRRPVGCGIFQTACLRCEAV</sequence>
<dbReference type="Proteomes" id="UP000005536">
    <property type="component" value="Unassembled WGS sequence"/>
</dbReference>
<gene>
    <name evidence="1" type="ORF">NEIELOOT_00152</name>
</gene>
<reference evidence="1 2" key="1">
    <citation type="submission" date="2010-02" db="EMBL/GenBank/DDBJ databases">
        <authorList>
            <person name="Weinstock G."/>
            <person name="Sodergren E."/>
            <person name="Clifton S."/>
            <person name="Fulton L."/>
            <person name="Fulton B."/>
            <person name="Courtney L."/>
            <person name="Fronick C."/>
            <person name="Harrison M."/>
            <person name="Strong C."/>
            <person name="Farmer C."/>
            <person name="Delahaunty K."/>
            <person name="Markovic C."/>
            <person name="Hall O."/>
            <person name="Minx P."/>
            <person name="Tomlinson C."/>
            <person name="Mitreva M."/>
            <person name="Nelson J."/>
            <person name="Hou S."/>
            <person name="Wollam A."/>
            <person name="Pepin K.H."/>
            <person name="Johnson M."/>
            <person name="Bhonagiri V."/>
            <person name="Zhang X."/>
            <person name="Suruliraj S."/>
            <person name="Warren W."/>
            <person name="Chinwalla A."/>
            <person name="Mardis E.R."/>
            <person name="Wilson R.K."/>
        </authorList>
    </citation>
    <scope>NUCLEOTIDE SEQUENCE [LARGE SCALE GENOMIC DNA]</scope>
    <source>
        <strain evidence="1 2">ATCC 29315</strain>
    </source>
</reference>
<protein>
    <submittedName>
        <fullName evidence="1">Uncharacterized protein</fullName>
    </submittedName>
</protein>
<proteinExistence type="predicted"/>
<dbReference type="AlphaFoldDB" id="D4DM89"/>
<dbReference type="EMBL" id="ADBF01000002">
    <property type="protein sequence ID" value="EFE51193.1"/>
    <property type="molecule type" value="Genomic_DNA"/>
</dbReference>
<evidence type="ECO:0000313" key="2">
    <source>
        <dbReference type="Proteomes" id="UP000005536"/>
    </source>
</evidence>
<accession>D4DM89</accession>